<sequence length="118" mass="13182">MCLHHQTNSKLQVNDITHSDKMKISFLPLALVASLATFGEARNCTPNLDHCGHYLMDIGRYYSTIADELTRATKTTCFKKEHFTNALFACGANGSIKYKKFCKNGCQVNSAGKHDYCL</sequence>
<dbReference type="OrthoDB" id="4965635at2759"/>
<reference evidence="1 2" key="1">
    <citation type="submission" date="2017-06" db="EMBL/GenBank/DDBJ databases">
        <title>Comparative genomic analysis of Ambrosia Fusariam Clade fungi.</title>
        <authorList>
            <person name="Stajich J.E."/>
            <person name="Carrillo J."/>
            <person name="Kijimoto T."/>
            <person name="Eskalen A."/>
            <person name="O'Donnell K."/>
            <person name="Kasson M."/>
        </authorList>
    </citation>
    <scope>NUCLEOTIDE SEQUENCE [LARGE SCALE GENOMIC DNA]</scope>
    <source>
        <strain evidence="1">UCR3666</strain>
    </source>
</reference>
<dbReference type="Proteomes" id="UP000277212">
    <property type="component" value="Unassembled WGS sequence"/>
</dbReference>
<protein>
    <submittedName>
        <fullName evidence="1">Uncharacterized protein</fullName>
    </submittedName>
</protein>
<accession>A0A3M2SPG0</accession>
<dbReference type="AlphaFoldDB" id="A0A3M2SPG0"/>
<dbReference type="EMBL" id="NKUJ01000008">
    <property type="protein sequence ID" value="RMJ19447.1"/>
    <property type="molecule type" value="Genomic_DNA"/>
</dbReference>
<proteinExistence type="predicted"/>
<comment type="caution">
    <text evidence="1">The sequence shown here is derived from an EMBL/GenBank/DDBJ whole genome shotgun (WGS) entry which is preliminary data.</text>
</comment>
<keyword evidence="2" id="KW-1185">Reference proteome</keyword>
<evidence type="ECO:0000313" key="1">
    <source>
        <dbReference type="EMBL" id="RMJ19447.1"/>
    </source>
</evidence>
<evidence type="ECO:0000313" key="2">
    <source>
        <dbReference type="Proteomes" id="UP000277212"/>
    </source>
</evidence>
<organism evidence="1 2">
    <name type="scientific">Fusarium kuroshium</name>
    <dbReference type="NCBI Taxonomy" id="2010991"/>
    <lineage>
        <taxon>Eukaryota</taxon>
        <taxon>Fungi</taxon>
        <taxon>Dikarya</taxon>
        <taxon>Ascomycota</taxon>
        <taxon>Pezizomycotina</taxon>
        <taxon>Sordariomycetes</taxon>
        <taxon>Hypocreomycetidae</taxon>
        <taxon>Hypocreales</taxon>
        <taxon>Nectriaceae</taxon>
        <taxon>Fusarium</taxon>
        <taxon>Fusarium solani species complex</taxon>
    </lineage>
</organism>
<dbReference type="STRING" id="2010991.A0A3M2SPG0"/>
<name>A0A3M2SPG0_9HYPO</name>
<gene>
    <name evidence="1" type="ORF">CDV36_000920</name>
</gene>